<sequence length="43" mass="4946">MACFVAQLCSWHTATHFLHSSQHDLTHRAYGTCRTLPKKAYLL</sequence>
<comment type="caution">
    <text evidence="1">The sequence shown here is derived from an EMBL/GenBank/DDBJ whole genome shotgun (WGS) entry which is preliminary data.</text>
</comment>
<name>A0AAD9MXH8_9ANNE</name>
<protein>
    <submittedName>
        <fullName evidence="1">Uncharacterized protein</fullName>
    </submittedName>
</protein>
<reference evidence="1" key="1">
    <citation type="journal article" date="2023" name="Mol. Biol. Evol.">
        <title>Third-Generation Sequencing Reveals the Adaptive Role of the Epigenome in Three Deep-Sea Polychaetes.</title>
        <authorList>
            <person name="Perez M."/>
            <person name="Aroh O."/>
            <person name="Sun Y."/>
            <person name="Lan Y."/>
            <person name="Juniper S.K."/>
            <person name="Young C.R."/>
            <person name="Angers B."/>
            <person name="Qian P.Y."/>
        </authorList>
    </citation>
    <scope>NUCLEOTIDE SEQUENCE</scope>
    <source>
        <strain evidence="1">P08H-3</strain>
    </source>
</reference>
<gene>
    <name evidence="1" type="ORF">LSH36_554g00027</name>
</gene>
<evidence type="ECO:0000313" key="2">
    <source>
        <dbReference type="Proteomes" id="UP001208570"/>
    </source>
</evidence>
<keyword evidence="2" id="KW-1185">Reference proteome</keyword>
<dbReference type="AlphaFoldDB" id="A0AAD9MXH8"/>
<dbReference type="EMBL" id="JAODUP010000554">
    <property type="protein sequence ID" value="KAK2147416.1"/>
    <property type="molecule type" value="Genomic_DNA"/>
</dbReference>
<accession>A0AAD9MXH8</accession>
<proteinExistence type="predicted"/>
<dbReference type="Proteomes" id="UP001208570">
    <property type="component" value="Unassembled WGS sequence"/>
</dbReference>
<organism evidence="1 2">
    <name type="scientific">Paralvinella palmiformis</name>
    <dbReference type="NCBI Taxonomy" id="53620"/>
    <lineage>
        <taxon>Eukaryota</taxon>
        <taxon>Metazoa</taxon>
        <taxon>Spiralia</taxon>
        <taxon>Lophotrochozoa</taxon>
        <taxon>Annelida</taxon>
        <taxon>Polychaeta</taxon>
        <taxon>Sedentaria</taxon>
        <taxon>Canalipalpata</taxon>
        <taxon>Terebellida</taxon>
        <taxon>Terebelliformia</taxon>
        <taxon>Alvinellidae</taxon>
        <taxon>Paralvinella</taxon>
    </lineage>
</organism>
<evidence type="ECO:0000313" key="1">
    <source>
        <dbReference type="EMBL" id="KAK2147416.1"/>
    </source>
</evidence>